<evidence type="ECO:0000259" key="1">
    <source>
        <dbReference type="Pfam" id="PF16289"/>
    </source>
</evidence>
<organism evidence="2 3">
    <name type="scientific">Phocaeicola vulgatus PC510</name>
    <dbReference type="NCBI Taxonomy" id="702446"/>
    <lineage>
        <taxon>Bacteria</taxon>
        <taxon>Pseudomonadati</taxon>
        <taxon>Bacteroidota</taxon>
        <taxon>Bacteroidia</taxon>
        <taxon>Bacteroidales</taxon>
        <taxon>Bacteroidaceae</taxon>
        <taxon>Phocaeicola</taxon>
    </lineage>
</organism>
<comment type="caution">
    <text evidence="2">The sequence shown here is derived from an EMBL/GenBank/DDBJ whole genome shotgun (WGS) entry which is preliminary data.</text>
</comment>
<dbReference type="EMBL" id="ADKO01000097">
    <property type="protein sequence ID" value="EFG16756.1"/>
    <property type="molecule type" value="Genomic_DNA"/>
</dbReference>
<dbReference type="InterPro" id="IPR032557">
    <property type="entry name" value="DUF4935"/>
</dbReference>
<name>D4VBK6_PHOVU</name>
<dbReference type="Proteomes" id="UP000004563">
    <property type="component" value="Unassembled WGS sequence"/>
</dbReference>
<evidence type="ECO:0000313" key="2">
    <source>
        <dbReference type="EMBL" id="EFG16756.1"/>
    </source>
</evidence>
<protein>
    <recommendedName>
        <fullName evidence="1">DUF4935 domain-containing protein</fullName>
    </recommendedName>
</protein>
<reference evidence="2 3" key="1">
    <citation type="journal article" date="2011" name="J. Bacteriol.">
        <title>Draft genome sequence of Bacteroides vulgatus PC510, a strain isolated from human feces.</title>
        <authorList>
            <person name="Cuiv P.O."/>
            <person name="Klaassens E.S."/>
            <person name="Durkin A.S."/>
            <person name="Harkins D.M."/>
            <person name="Foster L."/>
            <person name="McCorrison J."/>
            <person name="Torralba M."/>
            <person name="Nelson K.E."/>
            <person name="Morrison M."/>
        </authorList>
    </citation>
    <scope>NUCLEOTIDE SEQUENCE [LARGE SCALE GENOMIC DNA]</scope>
    <source>
        <strain evidence="2 3">PC510</strain>
    </source>
</reference>
<accession>D4VBK6</accession>
<gene>
    <name evidence="2" type="ORF">CUU_3060</name>
</gene>
<feature type="domain" description="DUF4935" evidence="1">
    <location>
        <begin position="17"/>
        <end position="181"/>
    </location>
</feature>
<proteinExistence type="predicted"/>
<evidence type="ECO:0000313" key="3">
    <source>
        <dbReference type="Proteomes" id="UP000004563"/>
    </source>
</evidence>
<dbReference type="AlphaFoldDB" id="D4VBK6"/>
<dbReference type="Pfam" id="PF16289">
    <property type="entry name" value="PIN_12"/>
    <property type="match status" value="1"/>
</dbReference>
<sequence length="369" mass="43294">MNQKIQNNRMNTIGSYVFIDTSVFQEEGFFKPSGKVSKLFNLAENGKLNILMPEITRQEWLKHYKQNAKLPCKEFKRKAELLGDTSKIRDAINIIDSIDSEALIEESLSEHIKKSRVNVIGYDYCRDVESVFEKYFKQEKPFGAKGKDKEFPDAFVLTSLEAFAKDKHIRHIIILSKDADMNEYESKVFTPYNAADFLDKINIEIAETSEKEKRDVEILNQYIKVAVENYSKAIRERIVEFLSDSNLYDHYVPWQEIEDVCVNENIDLYYDDLNVRLTEVNEEFIEATCQIGIATSVDVEYMDESNSYWDSEEKEYLFKNYETAEVEISSNIEVTLRMDRTELDMRQNPMFELVEIECTPIESYIDEEY</sequence>